<evidence type="ECO:0000313" key="11">
    <source>
        <dbReference type="Proteomes" id="UP000193642"/>
    </source>
</evidence>
<dbReference type="AlphaFoldDB" id="A0A1Y2C8I2"/>
<evidence type="ECO:0000256" key="7">
    <source>
        <dbReference type="HAMAP-Rule" id="MF_03150"/>
    </source>
</evidence>
<comment type="function">
    <text evidence="7">Allows the formation of correctly charged Gln-tRNA(Gln) through the transamidation of misacylated Glu-tRNA(Gln) in the mitochondria. The reaction takes place in the presence of glutamine and ATP through an activated gamma-phospho-Glu-tRNA(Gln).</text>
</comment>
<evidence type="ECO:0000256" key="4">
    <source>
        <dbReference type="ARBA" id="ARBA00022840"/>
    </source>
</evidence>
<comment type="subunit">
    <text evidence="7">Subunit of the heterotrimeric GatCAB amidotransferase (AdT) complex, composed of A, B and C subunits.</text>
</comment>
<dbReference type="InterPro" id="IPR000120">
    <property type="entry name" value="Amidase"/>
</dbReference>
<comment type="catalytic activity">
    <reaction evidence="6 7">
        <text>L-glutamyl-tRNA(Gln) + L-glutamine + ATP + H2O = L-glutaminyl-tRNA(Gln) + L-glutamate + ADP + phosphate + H(+)</text>
        <dbReference type="Rhea" id="RHEA:17521"/>
        <dbReference type="Rhea" id="RHEA-COMP:9681"/>
        <dbReference type="Rhea" id="RHEA-COMP:9684"/>
        <dbReference type="ChEBI" id="CHEBI:15377"/>
        <dbReference type="ChEBI" id="CHEBI:15378"/>
        <dbReference type="ChEBI" id="CHEBI:29985"/>
        <dbReference type="ChEBI" id="CHEBI:30616"/>
        <dbReference type="ChEBI" id="CHEBI:43474"/>
        <dbReference type="ChEBI" id="CHEBI:58359"/>
        <dbReference type="ChEBI" id="CHEBI:78520"/>
        <dbReference type="ChEBI" id="CHEBI:78521"/>
        <dbReference type="ChEBI" id="CHEBI:456216"/>
        <dbReference type="EC" id="6.3.5.7"/>
    </reaction>
</comment>
<feature type="active site" description="Charge relay system" evidence="7">
    <location>
        <position position="128"/>
    </location>
</feature>
<dbReference type="InterPro" id="IPR023631">
    <property type="entry name" value="Amidase_dom"/>
</dbReference>
<feature type="domain" description="Amidase" evidence="9">
    <location>
        <begin position="38"/>
        <end position="467"/>
    </location>
</feature>
<protein>
    <recommendedName>
        <fullName evidence="7">Glutamyl-tRNA(Gln) amidotransferase subunit A, mitochondrial</fullName>
        <shortName evidence="7">Glu-AdT subunit A</shortName>
        <ecNumber evidence="7">6.3.5.7</ecNumber>
    </recommendedName>
</protein>
<dbReference type="EMBL" id="MCGO01000025">
    <property type="protein sequence ID" value="ORY43332.1"/>
    <property type="molecule type" value="Genomic_DNA"/>
</dbReference>
<accession>A0A1Y2C8I2</accession>
<comment type="subcellular location">
    <subcellularLocation>
        <location evidence="7">Mitochondrion</location>
    </subcellularLocation>
</comment>
<dbReference type="GO" id="GO:0030956">
    <property type="term" value="C:glutamyl-tRNA(Gln) amidotransferase complex"/>
    <property type="evidence" value="ECO:0007669"/>
    <property type="project" value="UniProtKB-UniRule"/>
</dbReference>
<dbReference type="Gene3D" id="3.90.1300.10">
    <property type="entry name" value="Amidase signature (AS) domain"/>
    <property type="match status" value="1"/>
</dbReference>
<keyword evidence="11" id="KW-1185">Reference proteome</keyword>
<dbReference type="GO" id="GO:0032543">
    <property type="term" value="P:mitochondrial translation"/>
    <property type="evidence" value="ECO:0007669"/>
    <property type="project" value="UniProtKB-UniRule"/>
</dbReference>
<dbReference type="GO" id="GO:0050567">
    <property type="term" value="F:glutaminyl-tRNA synthase (glutamine-hydrolyzing) activity"/>
    <property type="evidence" value="ECO:0007669"/>
    <property type="project" value="UniProtKB-UniRule"/>
</dbReference>
<evidence type="ECO:0000313" key="10">
    <source>
        <dbReference type="EMBL" id="ORY43332.1"/>
    </source>
</evidence>
<dbReference type="PANTHER" id="PTHR11895">
    <property type="entry name" value="TRANSAMIDASE"/>
    <property type="match status" value="1"/>
</dbReference>
<dbReference type="InterPro" id="IPR020556">
    <property type="entry name" value="Amidase_CS"/>
</dbReference>
<keyword evidence="5 7" id="KW-0648">Protein biosynthesis</keyword>
<evidence type="ECO:0000256" key="8">
    <source>
        <dbReference type="SAM" id="MobiDB-lite"/>
    </source>
</evidence>
<keyword evidence="2 7" id="KW-0436">Ligase</keyword>
<dbReference type="GO" id="GO:0070681">
    <property type="term" value="P:glutaminyl-tRNAGln biosynthesis via transamidation"/>
    <property type="evidence" value="ECO:0007669"/>
    <property type="project" value="UniProtKB-UniRule"/>
</dbReference>
<dbReference type="Pfam" id="PF01425">
    <property type="entry name" value="Amidase"/>
    <property type="match status" value="1"/>
</dbReference>
<keyword evidence="4 7" id="KW-0067">ATP-binding</keyword>
<dbReference type="EC" id="6.3.5.7" evidence="7"/>
<dbReference type="InterPro" id="IPR036928">
    <property type="entry name" value="AS_sf"/>
</dbReference>
<organism evidence="10 11">
    <name type="scientific">Rhizoclosmatium globosum</name>
    <dbReference type="NCBI Taxonomy" id="329046"/>
    <lineage>
        <taxon>Eukaryota</taxon>
        <taxon>Fungi</taxon>
        <taxon>Fungi incertae sedis</taxon>
        <taxon>Chytridiomycota</taxon>
        <taxon>Chytridiomycota incertae sedis</taxon>
        <taxon>Chytridiomycetes</taxon>
        <taxon>Chytridiales</taxon>
        <taxon>Chytriomycetaceae</taxon>
        <taxon>Rhizoclosmatium</taxon>
    </lineage>
</organism>
<evidence type="ECO:0000256" key="2">
    <source>
        <dbReference type="ARBA" id="ARBA00022598"/>
    </source>
</evidence>
<comment type="caution">
    <text evidence="10">The sequence shown here is derived from an EMBL/GenBank/DDBJ whole genome shotgun (WGS) entry which is preliminary data.</text>
</comment>
<dbReference type="InterPro" id="IPR004412">
    <property type="entry name" value="GatA"/>
</dbReference>
<dbReference type="Proteomes" id="UP000193642">
    <property type="component" value="Unassembled WGS sequence"/>
</dbReference>
<keyword evidence="7" id="KW-0496">Mitochondrion</keyword>
<dbReference type="PANTHER" id="PTHR11895:SF7">
    <property type="entry name" value="GLUTAMYL-TRNA(GLN) AMIDOTRANSFERASE SUBUNIT A, MITOCHONDRIAL"/>
    <property type="match status" value="1"/>
</dbReference>
<evidence type="ECO:0000259" key="9">
    <source>
        <dbReference type="Pfam" id="PF01425"/>
    </source>
</evidence>
<feature type="active site" description="Charge relay system" evidence="7">
    <location>
        <position position="51"/>
    </location>
</feature>
<evidence type="ECO:0000256" key="5">
    <source>
        <dbReference type="ARBA" id="ARBA00022917"/>
    </source>
</evidence>
<dbReference type="GO" id="GO:0005739">
    <property type="term" value="C:mitochondrion"/>
    <property type="evidence" value="ECO:0007669"/>
    <property type="project" value="UniProtKB-SubCell"/>
</dbReference>
<reference evidence="10 11" key="1">
    <citation type="submission" date="2016-07" db="EMBL/GenBank/DDBJ databases">
        <title>Pervasive Adenine N6-methylation of Active Genes in Fungi.</title>
        <authorList>
            <consortium name="DOE Joint Genome Institute"/>
            <person name="Mondo S.J."/>
            <person name="Dannebaum R.O."/>
            <person name="Kuo R.C."/>
            <person name="Labutti K."/>
            <person name="Haridas S."/>
            <person name="Kuo A."/>
            <person name="Salamov A."/>
            <person name="Ahrendt S.R."/>
            <person name="Lipzen A."/>
            <person name="Sullivan W."/>
            <person name="Andreopoulos W.B."/>
            <person name="Clum A."/>
            <person name="Lindquist E."/>
            <person name="Daum C."/>
            <person name="Ramamoorthy G.K."/>
            <person name="Gryganskyi A."/>
            <person name="Culley D."/>
            <person name="Magnuson J.K."/>
            <person name="James T.Y."/>
            <person name="O'Malley M.A."/>
            <person name="Stajich J.E."/>
            <person name="Spatafora J.W."/>
            <person name="Visel A."/>
            <person name="Grigoriev I.V."/>
        </authorList>
    </citation>
    <scope>NUCLEOTIDE SEQUENCE [LARGE SCALE GENOMIC DNA]</scope>
    <source>
        <strain evidence="10 11">JEL800</strain>
    </source>
</reference>
<feature type="region of interest" description="Disordered" evidence="8">
    <location>
        <begin position="1"/>
        <end position="30"/>
    </location>
</feature>
<dbReference type="GO" id="GO:0005524">
    <property type="term" value="F:ATP binding"/>
    <property type="evidence" value="ECO:0007669"/>
    <property type="project" value="UniProtKB-KW"/>
</dbReference>
<proteinExistence type="inferred from homology"/>
<dbReference type="HAMAP" id="MF_00120">
    <property type="entry name" value="GatA"/>
    <property type="match status" value="1"/>
</dbReference>
<evidence type="ECO:0000256" key="1">
    <source>
        <dbReference type="ARBA" id="ARBA00008069"/>
    </source>
</evidence>
<dbReference type="PROSITE" id="PS00571">
    <property type="entry name" value="AMIDASES"/>
    <property type="match status" value="1"/>
</dbReference>
<name>A0A1Y2C8I2_9FUNG</name>
<gene>
    <name evidence="10" type="ORF">BCR33DRAFT_717561</name>
</gene>
<dbReference type="OrthoDB" id="5423360at2759"/>
<comment type="similarity">
    <text evidence="1 7">Belongs to the amidase family. GatA subfamily.</text>
</comment>
<evidence type="ECO:0000256" key="6">
    <source>
        <dbReference type="ARBA" id="ARBA00047407"/>
    </source>
</evidence>
<feature type="active site" description="Acyl-ester intermediate" evidence="7">
    <location>
        <position position="152"/>
    </location>
</feature>
<evidence type="ECO:0000256" key="3">
    <source>
        <dbReference type="ARBA" id="ARBA00022741"/>
    </source>
</evidence>
<keyword evidence="3 7" id="KW-0547">Nucleotide-binding</keyword>
<dbReference type="STRING" id="329046.A0A1Y2C8I2"/>
<sequence length="477" mass="50248">MHRVRHLGTATTSATNSLIPALQSPPPPLPPWIERQAASKPTLQNWRVAIKANIATTGSGTTSCASKLLRDYTSPFPATVASLLASHGADVLPQKANCDEFGMGSYAIHSTHGPVVNPLDMERVAGGSSGGSAAAVAEGVVRVALGTDTGGSVRLPASYCGVVGFKPTYGRFSRYGVVSYASSLDTVGVLAKSVDDIKTVYDVLNVADPKDPTSIAQLHEGPDCGQRIFLEEGDKPLAGIVVGVPSHVASMLPESTLSRYSNALELLEEKGATIVSVDLDNHQYALGAYYTIASAEASSNLARFDGVRYGSTLTSDDGLAGLEQVRNMFGPNVKRRIMLGTFVLGSSSYASYFHQSQVVRRLIQESYNNVFKAVHPITPSESTERVGDKIAKCDFIITPAAATVAPLLKDVQKGAVVDECADDVMTVPVSLAGLPAIVVPVGESASKEGELPLGMQIIGQFGRDADLFGISRVLTKQ</sequence>
<dbReference type="SUPFAM" id="SSF75304">
    <property type="entry name" value="Amidase signature (AS) enzymes"/>
    <property type="match status" value="1"/>
</dbReference>